<feature type="compositionally biased region" description="Low complexity" evidence="11">
    <location>
        <begin position="1"/>
        <end position="21"/>
    </location>
</feature>
<organism evidence="13 14">
    <name type="scientific">Blastococcus tunisiensis</name>
    <dbReference type="NCBI Taxonomy" id="1798228"/>
    <lineage>
        <taxon>Bacteria</taxon>
        <taxon>Bacillati</taxon>
        <taxon>Actinomycetota</taxon>
        <taxon>Actinomycetes</taxon>
        <taxon>Geodermatophilales</taxon>
        <taxon>Geodermatophilaceae</taxon>
        <taxon>Blastococcus</taxon>
    </lineage>
</organism>
<dbReference type="GO" id="GO:0005524">
    <property type="term" value="F:ATP binding"/>
    <property type="evidence" value="ECO:0007669"/>
    <property type="project" value="UniProtKB-UniRule"/>
</dbReference>
<evidence type="ECO:0000313" key="14">
    <source>
        <dbReference type="Proteomes" id="UP000198589"/>
    </source>
</evidence>
<dbReference type="Gene3D" id="3.20.70.20">
    <property type="match status" value="1"/>
</dbReference>
<dbReference type="PANTHER" id="PTHR11573">
    <property type="entry name" value="RIBONUCLEOSIDE-DIPHOSPHATE REDUCTASE LARGE CHAIN"/>
    <property type="match status" value="1"/>
</dbReference>
<accession>A0A1I2I8V1</accession>
<dbReference type="Pfam" id="PF00317">
    <property type="entry name" value="Ribonuc_red_lgN"/>
    <property type="match status" value="1"/>
</dbReference>
<dbReference type="SUPFAM" id="SSF48168">
    <property type="entry name" value="R1 subunit of ribonucleotide reductase, N-terminal domain"/>
    <property type="match status" value="1"/>
</dbReference>
<evidence type="ECO:0000313" key="13">
    <source>
        <dbReference type="EMBL" id="SFF38020.1"/>
    </source>
</evidence>
<protein>
    <recommendedName>
        <fullName evidence="2 10">Ribonucleoside-diphosphate reductase</fullName>
        <ecNumber evidence="2 10">1.17.4.1</ecNumber>
    </recommendedName>
</protein>
<evidence type="ECO:0000259" key="12">
    <source>
        <dbReference type="PROSITE" id="PS51161"/>
    </source>
</evidence>
<dbReference type="PRINTS" id="PR01183">
    <property type="entry name" value="RIBORDTASEM1"/>
</dbReference>
<keyword evidence="4 9" id="KW-0547">Nucleotide-binding</keyword>
<keyword evidence="5 9" id="KW-0067">ATP-binding</keyword>
<keyword evidence="6 10" id="KW-0560">Oxidoreductase</keyword>
<dbReference type="InterPro" id="IPR039718">
    <property type="entry name" value="Rrm1"/>
</dbReference>
<dbReference type="CDD" id="cd01679">
    <property type="entry name" value="RNR_I"/>
    <property type="match status" value="1"/>
</dbReference>
<proteinExistence type="inferred from homology"/>
<evidence type="ECO:0000256" key="7">
    <source>
        <dbReference type="ARBA" id="ARBA00023116"/>
    </source>
</evidence>
<dbReference type="UniPathway" id="UPA00326"/>
<evidence type="ECO:0000256" key="10">
    <source>
        <dbReference type="RuleBase" id="RU003410"/>
    </source>
</evidence>
<dbReference type="AlphaFoldDB" id="A0A1I2I8V1"/>
<dbReference type="NCBIfam" id="TIGR02506">
    <property type="entry name" value="NrdE_NrdA"/>
    <property type="match status" value="1"/>
</dbReference>
<comment type="catalytic activity">
    <reaction evidence="8 10">
        <text>a 2'-deoxyribonucleoside 5'-diphosphate + [thioredoxin]-disulfide + H2O = a ribonucleoside 5'-diphosphate + [thioredoxin]-dithiol</text>
        <dbReference type="Rhea" id="RHEA:23252"/>
        <dbReference type="Rhea" id="RHEA-COMP:10698"/>
        <dbReference type="Rhea" id="RHEA-COMP:10700"/>
        <dbReference type="ChEBI" id="CHEBI:15377"/>
        <dbReference type="ChEBI" id="CHEBI:29950"/>
        <dbReference type="ChEBI" id="CHEBI:50058"/>
        <dbReference type="ChEBI" id="CHEBI:57930"/>
        <dbReference type="ChEBI" id="CHEBI:73316"/>
        <dbReference type="EC" id="1.17.4.1"/>
    </reaction>
</comment>
<dbReference type="STRING" id="1798228.SAMN05216574_112131"/>
<dbReference type="PANTHER" id="PTHR11573:SF6">
    <property type="entry name" value="RIBONUCLEOSIDE-DIPHOSPHATE REDUCTASE LARGE SUBUNIT"/>
    <property type="match status" value="1"/>
</dbReference>
<evidence type="ECO:0000256" key="4">
    <source>
        <dbReference type="ARBA" id="ARBA00022741"/>
    </source>
</evidence>
<feature type="domain" description="ATP-cone" evidence="12">
    <location>
        <begin position="30"/>
        <end position="119"/>
    </location>
</feature>
<dbReference type="Pfam" id="PF02867">
    <property type="entry name" value="Ribonuc_red_lgC"/>
    <property type="match status" value="1"/>
</dbReference>
<dbReference type="Proteomes" id="UP000198589">
    <property type="component" value="Unassembled WGS sequence"/>
</dbReference>
<keyword evidence="14" id="KW-1185">Reference proteome</keyword>
<feature type="region of interest" description="Disordered" evidence="11">
    <location>
        <begin position="1"/>
        <end position="36"/>
    </location>
</feature>
<keyword evidence="7 10" id="KW-0215">Deoxyribonucleotide synthesis</keyword>
<evidence type="ECO:0000256" key="9">
    <source>
        <dbReference type="PROSITE-ProRule" id="PRU00492"/>
    </source>
</evidence>
<dbReference type="InterPro" id="IPR008926">
    <property type="entry name" value="RNR_R1-su_N"/>
</dbReference>
<evidence type="ECO:0000256" key="5">
    <source>
        <dbReference type="ARBA" id="ARBA00022840"/>
    </source>
</evidence>
<dbReference type="Pfam" id="PF03477">
    <property type="entry name" value="ATP-cone"/>
    <property type="match status" value="1"/>
</dbReference>
<dbReference type="InterPro" id="IPR013509">
    <property type="entry name" value="RNR_lsu_N"/>
</dbReference>
<dbReference type="EC" id="1.17.4.1" evidence="2 10"/>
<comment type="similarity">
    <text evidence="1 10">Belongs to the ribonucleoside diphosphate reductase large chain family.</text>
</comment>
<sequence>MTLTDQSQAAPSAPAADTAPPATAPPRSTMQVRKRSGDLEPVDVNKIVRAVARWCDDLAWVDPLRVATRTISGLYDGATSAELDRLSIRTAAEMTGEEPEYSRLAGRLLANFVRKEVAGQGIASFSQSIALGHAEGLIGDATADFVARHARKLDDAIDPDADRRFEYFGLRTVADRYLLRHPTTRLVIETPQYWLLRVACGLSRTPAEAIAFYRLMSSLAYLPSSPTLFNSGTRHTQMSSCYLVDSPRDELGSIYERYAQVAALSKFAGGIGISWSRVRSRGALIRGTNGQSNGIVPWLRTLNASVAAVNQGGRRKGAACVYLEPWHPDVEEFLELRDNTGEDARRTHDLNLANWIPDEFMRRVEADEPWSLIDPDEVPELPDLWGEEFDTAYRAAEAAGRIVRQVPARELYGRMMRTLAQTGNGWMTFKDAANRTCNQTARPGNVVHLSNLCTEIMEVSSDSETAVCNLGSVNLARHLLIRPDGRAEGVDWARLRATVATAVDFLDRVIDINFYPSEQAAASNPRWRPVGLGLMGLQDVFFALGLPFDGPEALELSTRISEEIYLTALETSAALAARLGAHPAFSQTRAAGGKLQPDLWGVTPTSTARWDALRAAVAEHGLRNSLLVAIAPTATIASIAGCYECIEPQVSNLFKRETLSGEFLQVNGALVAELKRLGRWDEETRQALKRAEGSVQGITGLPEETRRLFRTAWELPQKALIDLAAARAPYVDQSQSLNLFLANPTIGKLSSMYRYAWASGLKSTYYLRSRPATRIQQATVGVRPAAPAEDAVACSLENPESCEACE</sequence>
<dbReference type="SUPFAM" id="SSF51998">
    <property type="entry name" value="PFL-like glycyl radical enzymes"/>
    <property type="match status" value="1"/>
</dbReference>
<keyword evidence="3" id="KW-0021">Allosteric enzyme</keyword>
<name>A0A1I2I8V1_9ACTN</name>
<dbReference type="PROSITE" id="PS00089">
    <property type="entry name" value="RIBORED_LARGE"/>
    <property type="match status" value="1"/>
</dbReference>
<dbReference type="InterPro" id="IPR005144">
    <property type="entry name" value="ATP-cone_dom"/>
</dbReference>
<evidence type="ECO:0000256" key="1">
    <source>
        <dbReference type="ARBA" id="ARBA00010406"/>
    </source>
</evidence>
<gene>
    <name evidence="13" type="ORF">SAMN05216574_112131</name>
</gene>
<dbReference type="RefSeq" id="WP_092200846.1">
    <property type="nucleotide sequence ID" value="NZ_FOND01000012.1"/>
</dbReference>
<dbReference type="GO" id="GO:0005971">
    <property type="term" value="C:ribonucleoside-diphosphate reductase complex"/>
    <property type="evidence" value="ECO:0007669"/>
    <property type="project" value="TreeGrafter"/>
</dbReference>
<reference evidence="14" key="1">
    <citation type="submission" date="2016-10" db="EMBL/GenBank/DDBJ databases">
        <authorList>
            <person name="Varghese N."/>
            <person name="Submissions S."/>
        </authorList>
    </citation>
    <scope>NUCLEOTIDE SEQUENCE [LARGE SCALE GENOMIC DNA]</scope>
    <source>
        <strain evidence="14">DSM 46838</strain>
    </source>
</reference>
<dbReference type="EMBL" id="FOND01000012">
    <property type="protein sequence ID" value="SFF38020.1"/>
    <property type="molecule type" value="Genomic_DNA"/>
</dbReference>
<dbReference type="PROSITE" id="PS51161">
    <property type="entry name" value="ATP_CONE"/>
    <property type="match status" value="1"/>
</dbReference>
<dbReference type="GO" id="GO:0004748">
    <property type="term" value="F:ribonucleoside-diphosphate reductase activity, thioredoxin disulfide as acceptor"/>
    <property type="evidence" value="ECO:0007669"/>
    <property type="project" value="UniProtKB-EC"/>
</dbReference>
<evidence type="ECO:0000256" key="3">
    <source>
        <dbReference type="ARBA" id="ARBA00022533"/>
    </source>
</evidence>
<evidence type="ECO:0000256" key="2">
    <source>
        <dbReference type="ARBA" id="ARBA00012274"/>
    </source>
</evidence>
<dbReference type="OrthoDB" id="9762933at2"/>
<evidence type="ECO:0000256" key="6">
    <source>
        <dbReference type="ARBA" id="ARBA00023002"/>
    </source>
</evidence>
<dbReference type="InterPro" id="IPR013346">
    <property type="entry name" value="NrdE_NrdA_C"/>
</dbReference>
<evidence type="ECO:0000256" key="8">
    <source>
        <dbReference type="ARBA" id="ARBA00047754"/>
    </source>
</evidence>
<comment type="function">
    <text evidence="10">Provides the precursors necessary for DNA synthesis. Catalyzes the biosynthesis of deoxyribonucleotides from the corresponding ribonucleotides.</text>
</comment>
<dbReference type="GO" id="GO:0009263">
    <property type="term" value="P:deoxyribonucleotide biosynthetic process"/>
    <property type="evidence" value="ECO:0007669"/>
    <property type="project" value="UniProtKB-KW"/>
</dbReference>
<dbReference type="InterPro" id="IPR000788">
    <property type="entry name" value="RNR_lg_C"/>
</dbReference>
<evidence type="ECO:0000256" key="11">
    <source>
        <dbReference type="SAM" id="MobiDB-lite"/>
    </source>
</evidence>